<dbReference type="GO" id="GO:0006888">
    <property type="term" value="P:endoplasmic reticulum to Golgi vesicle-mediated transport"/>
    <property type="evidence" value="ECO:0007669"/>
    <property type="project" value="InterPro"/>
</dbReference>
<comment type="caution">
    <text evidence="3">The sequence shown here is derived from an EMBL/GenBank/DDBJ whole genome shotgun (WGS) entry which is preliminary data.</text>
</comment>
<sequence>MPFDVICIAVIGKTNNPLYIKNCSRNAAYPDLKCHYIAHTAIDLVEEKISTTKQADQYLGLLYALEELAVFGYITNTRVKFIIVTSLTDAAIKDQEMKALFRKIHNAYVALVSNPFWDPDAQRVISSPNFDRAIAQVAAGSSS</sequence>
<name>A0AAD5XP67_9FUNG</name>
<evidence type="ECO:0000313" key="4">
    <source>
        <dbReference type="Proteomes" id="UP001212152"/>
    </source>
</evidence>
<evidence type="ECO:0000313" key="3">
    <source>
        <dbReference type="EMBL" id="KAJ3175414.1"/>
    </source>
</evidence>
<dbReference type="AlphaFoldDB" id="A0AAD5XP67"/>
<dbReference type="Pfam" id="PF04628">
    <property type="entry name" value="Sedlin_N"/>
    <property type="match status" value="1"/>
</dbReference>
<comment type="similarity">
    <text evidence="1">Belongs to the TRAPP small subunits family. Sedlin subfamily.</text>
</comment>
<dbReference type="InterPro" id="IPR006722">
    <property type="entry name" value="Sedlin"/>
</dbReference>
<evidence type="ECO:0000256" key="1">
    <source>
        <dbReference type="ARBA" id="ARBA00006626"/>
    </source>
</evidence>
<accession>A0AAD5XP67</accession>
<dbReference type="SUPFAM" id="SSF64356">
    <property type="entry name" value="SNARE-like"/>
    <property type="match status" value="1"/>
</dbReference>
<organism evidence="3 4">
    <name type="scientific">Geranomyces variabilis</name>
    <dbReference type="NCBI Taxonomy" id="109894"/>
    <lineage>
        <taxon>Eukaryota</taxon>
        <taxon>Fungi</taxon>
        <taxon>Fungi incertae sedis</taxon>
        <taxon>Chytridiomycota</taxon>
        <taxon>Chytridiomycota incertae sedis</taxon>
        <taxon>Chytridiomycetes</taxon>
        <taxon>Spizellomycetales</taxon>
        <taxon>Powellomycetaceae</taxon>
        <taxon>Geranomyces</taxon>
    </lineage>
</organism>
<dbReference type="InterPro" id="IPR044760">
    <property type="entry name" value="TRAPPC2L"/>
</dbReference>
<keyword evidence="4" id="KW-1185">Reference proteome</keyword>
<dbReference type="InterPro" id="IPR011012">
    <property type="entry name" value="Longin-like_dom_sf"/>
</dbReference>
<gene>
    <name evidence="3" type="primary">TRAPPC2L</name>
    <name evidence="3" type="ORF">HDU87_006234</name>
</gene>
<dbReference type="Proteomes" id="UP001212152">
    <property type="component" value="Unassembled WGS sequence"/>
</dbReference>
<reference evidence="3" key="1">
    <citation type="submission" date="2020-05" db="EMBL/GenBank/DDBJ databases">
        <title>Phylogenomic resolution of chytrid fungi.</title>
        <authorList>
            <person name="Stajich J.E."/>
            <person name="Amses K."/>
            <person name="Simmons R."/>
            <person name="Seto K."/>
            <person name="Myers J."/>
            <person name="Bonds A."/>
            <person name="Quandt C.A."/>
            <person name="Barry K."/>
            <person name="Liu P."/>
            <person name="Grigoriev I."/>
            <person name="Longcore J.E."/>
            <person name="James T.Y."/>
        </authorList>
    </citation>
    <scope>NUCLEOTIDE SEQUENCE</scope>
    <source>
        <strain evidence="3">JEL0379</strain>
    </source>
</reference>
<dbReference type="PANTHER" id="PTHR12403">
    <property type="entry name" value="TRAFFICKING PROTEIN PARTICLE COMPLEX SUBUNIT 2"/>
    <property type="match status" value="1"/>
</dbReference>
<evidence type="ECO:0000256" key="2">
    <source>
        <dbReference type="ARBA" id="ARBA00024408"/>
    </source>
</evidence>
<protein>
    <recommendedName>
        <fullName evidence="2">Trafficking protein particle complex subunit 2-like protein</fullName>
    </recommendedName>
</protein>
<dbReference type="EMBL" id="JADGJQ010000052">
    <property type="protein sequence ID" value="KAJ3175414.1"/>
    <property type="molecule type" value="Genomic_DNA"/>
</dbReference>
<proteinExistence type="inferred from homology"/>
<dbReference type="GO" id="GO:0005737">
    <property type="term" value="C:cytoplasm"/>
    <property type="evidence" value="ECO:0007669"/>
    <property type="project" value="GOC"/>
</dbReference>
<dbReference type="CDD" id="cd14854">
    <property type="entry name" value="TRAPPC2L"/>
    <property type="match status" value="1"/>
</dbReference>
<dbReference type="Gene3D" id="3.30.450.70">
    <property type="match status" value="1"/>
</dbReference>